<dbReference type="Proteomes" id="UP000054564">
    <property type="component" value="Unassembled WGS sequence"/>
</dbReference>
<evidence type="ECO:0000313" key="4">
    <source>
        <dbReference type="Proteomes" id="UP000054564"/>
    </source>
</evidence>
<comment type="caution">
    <text evidence="3">The sequence shown here is derived from an EMBL/GenBank/DDBJ whole genome shotgun (WGS) entry which is preliminary data.</text>
</comment>
<evidence type="ECO:0000256" key="1">
    <source>
        <dbReference type="SAM" id="MobiDB-lite"/>
    </source>
</evidence>
<feature type="domain" description="DUF7918" evidence="2">
    <location>
        <begin position="34"/>
        <end position="261"/>
    </location>
</feature>
<feature type="region of interest" description="Disordered" evidence="1">
    <location>
        <begin position="274"/>
        <end position="325"/>
    </location>
</feature>
<dbReference type="STRING" id="1165861.A0A0L0VMN8"/>
<dbReference type="Pfam" id="PF25534">
    <property type="entry name" value="DUF7918"/>
    <property type="match status" value="1"/>
</dbReference>
<dbReference type="PANTHER" id="PTHR36223">
    <property type="entry name" value="BETA-LACTAMASE-TYPE TRANSPEPTIDASE FOLD DOMAIN CONTAINING PROTEIN"/>
    <property type="match status" value="1"/>
</dbReference>
<proteinExistence type="predicted"/>
<feature type="compositionally biased region" description="Basic and acidic residues" evidence="1">
    <location>
        <begin position="274"/>
        <end position="285"/>
    </location>
</feature>
<dbReference type="InterPro" id="IPR057678">
    <property type="entry name" value="DUF7918"/>
</dbReference>
<sequence>MPTNVASGSWCTINLIEPSSSTASTSSSIDQKKIPCKEYKHETSTDPTTGAIREIVTIESQRASPFEIDIHVKPTAYSALHRPSTDGPDSTNQHELLKPDDYYHEFFLDGISIGAGTRPKTVTDSWKIAQVHSGDYEARSLQFASVDLVDPDDHPDQICQDEKVIKSLGTIQINITRCTAVYQTRLPFANHHTSTSNQMKFSERSKKARLATTAGLAPVSTCQQPFPAQLWTPIARDPQPFLQFIFKYKPRSILETEGLIKPEIIIEVDSDKENECKKEKTKQEKNINGNNKRIKSEEGDQKKNRADLKDKKPKIVDLTLSDDSD</sequence>
<keyword evidence="4" id="KW-1185">Reference proteome</keyword>
<evidence type="ECO:0000313" key="3">
    <source>
        <dbReference type="EMBL" id="KNF00300.1"/>
    </source>
</evidence>
<dbReference type="EMBL" id="AJIL01000038">
    <property type="protein sequence ID" value="KNF00300.1"/>
    <property type="molecule type" value="Genomic_DNA"/>
</dbReference>
<evidence type="ECO:0000259" key="2">
    <source>
        <dbReference type="Pfam" id="PF25534"/>
    </source>
</evidence>
<dbReference type="AlphaFoldDB" id="A0A0L0VMN8"/>
<reference evidence="4" key="1">
    <citation type="submission" date="2014-03" db="EMBL/GenBank/DDBJ databases">
        <title>The Genome Sequence of Puccinia striiformis f. sp. tritici PST-78.</title>
        <authorList>
            <consortium name="The Broad Institute Genome Sequencing Platform"/>
            <person name="Cuomo C."/>
            <person name="Hulbert S."/>
            <person name="Chen X."/>
            <person name="Walker B."/>
            <person name="Young S.K."/>
            <person name="Zeng Q."/>
            <person name="Gargeya S."/>
            <person name="Fitzgerald M."/>
            <person name="Haas B."/>
            <person name="Abouelleil A."/>
            <person name="Alvarado L."/>
            <person name="Arachchi H.M."/>
            <person name="Berlin A.M."/>
            <person name="Chapman S.B."/>
            <person name="Goldberg J."/>
            <person name="Griggs A."/>
            <person name="Gujja S."/>
            <person name="Hansen M."/>
            <person name="Howarth C."/>
            <person name="Imamovic A."/>
            <person name="Larimer J."/>
            <person name="McCowan C."/>
            <person name="Montmayeur A."/>
            <person name="Murphy C."/>
            <person name="Neiman D."/>
            <person name="Pearson M."/>
            <person name="Priest M."/>
            <person name="Roberts A."/>
            <person name="Saif S."/>
            <person name="Shea T."/>
            <person name="Sisk P."/>
            <person name="Sykes S."/>
            <person name="Wortman J."/>
            <person name="Nusbaum C."/>
            <person name="Birren B."/>
        </authorList>
    </citation>
    <scope>NUCLEOTIDE SEQUENCE [LARGE SCALE GENOMIC DNA]</scope>
    <source>
        <strain evidence="4">race PST-78</strain>
    </source>
</reference>
<name>A0A0L0VMN8_9BASI</name>
<organism evidence="3 4">
    <name type="scientific">Puccinia striiformis f. sp. tritici PST-78</name>
    <dbReference type="NCBI Taxonomy" id="1165861"/>
    <lineage>
        <taxon>Eukaryota</taxon>
        <taxon>Fungi</taxon>
        <taxon>Dikarya</taxon>
        <taxon>Basidiomycota</taxon>
        <taxon>Pucciniomycotina</taxon>
        <taxon>Pucciniomycetes</taxon>
        <taxon>Pucciniales</taxon>
        <taxon>Pucciniaceae</taxon>
        <taxon>Puccinia</taxon>
    </lineage>
</organism>
<feature type="compositionally biased region" description="Basic and acidic residues" evidence="1">
    <location>
        <begin position="294"/>
        <end position="315"/>
    </location>
</feature>
<accession>A0A0L0VMN8</accession>
<gene>
    <name evidence="3" type="ORF">PSTG_06473</name>
</gene>
<protein>
    <recommendedName>
        <fullName evidence="2">DUF7918 domain-containing protein</fullName>
    </recommendedName>
</protein>
<dbReference type="PANTHER" id="PTHR36223:SF5">
    <property type="entry name" value="BETA-LACTAMASE-TYPE TRANSPEPTIDASE FOLD DOMAIN CONTAINING PROTEIN"/>
    <property type="match status" value="1"/>
</dbReference>